<protein>
    <submittedName>
        <fullName evidence="3">Pentapeptide repeat-containing protein</fullName>
    </submittedName>
</protein>
<gene>
    <name evidence="3" type="ORF">GA752_10370</name>
</gene>
<feature type="transmembrane region" description="Helical" evidence="2">
    <location>
        <begin position="71"/>
        <end position="92"/>
    </location>
</feature>
<keyword evidence="2" id="KW-1133">Transmembrane helix</keyword>
<evidence type="ECO:0000313" key="4">
    <source>
        <dbReference type="Proteomes" id="UP000437631"/>
    </source>
</evidence>
<name>A0A7J5MVK5_BIFAD</name>
<evidence type="ECO:0000256" key="2">
    <source>
        <dbReference type="SAM" id="Phobius"/>
    </source>
</evidence>
<feature type="region of interest" description="Disordered" evidence="1">
    <location>
        <begin position="206"/>
        <end position="225"/>
    </location>
</feature>
<dbReference type="InterPro" id="IPR001646">
    <property type="entry name" value="5peptide_repeat"/>
</dbReference>
<dbReference type="Proteomes" id="UP000437631">
    <property type="component" value="Unassembled WGS sequence"/>
</dbReference>
<reference evidence="3 4" key="1">
    <citation type="journal article" date="2019" name="Nat. Med.">
        <title>A library of human gut bacterial isolates paired with longitudinal multiomics data enables mechanistic microbiome research.</title>
        <authorList>
            <person name="Poyet M."/>
            <person name="Groussin M."/>
            <person name="Gibbons S.M."/>
            <person name="Avila-Pacheco J."/>
            <person name="Jiang X."/>
            <person name="Kearney S.M."/>
            <person name="Perrotta A.R."/>
            <person name="Berdy B."/>
            <person name="Zhao S."/>
            <person name="Lieberman T.D."/>
            <person name="Swanson P.K."/>
            <person name="Smith M."/>
            <person name="Roesemann S."/>
            <person name="Alexander J.E."/>
            <person name="Rich S.A."/>
            <person name="Livny J."/>
            <person name="Vlamakis H."/>
            <person name="Clish C."/>
            <person name="Bullock K."/>
            <person name="Deik A."/>
            <person name="Scott J."/>
            <person name="Pierce K.A."/>
            <person name="Xavier R.J."/>
            <person name="Alm E.J."/>
        </authorList>
    </citation>
    <scope>NUCLEOTIDE SEQUENCE [LARGE SCALE GENOMIC DNA]</scope>
    <source>
        <strain evidence="3 4">BIOML-A190</strain>
    </source>
</reference>
<accession>A0A7J5MVK5</accession>
<dbReference type="Gene3D" id="2.160.20.80">
    <property type="entry name" value="E3 ubiquitin-protein ligase SopA"/>
    <property type="match status" value="1"/>
</dbReference>
<keyword evidence="2" id="KW-0812">Transmembrane</keyword>
<proteinExistence type="predicted"/>
<comment type="caution">
    <text evidence="3">The sequence shown here is derived from an EMBL/GenBank/DDBJ whole genome shotgun (WGS) entry which is preliminary data.</text>
</comment>
<dbReference type="Pfam" id="PF13576">
    <property type="entry name" value="Pentapeptide_3"/>
    <property type="match status" value="2"/>
</dbReference>
<dbReference type="EMBL" id="WDLT01000023">
    <property type="protein sequence ID" value="KAB5743226.1"/>
    <property type="molecule type" value="Genomic_DNA"/>
</dbReference>
<evidence type="ECO:0000313" key="3">
    <source>
        <dbReference type="EMBL" id="KAB5743226.1"/>
    </source>
</evidence>
<keyword evidence="2" id="KW-0472">Membrane</keyword>
<evidence type="ECO:0000256" key="1">
    <source>
        <dbReference type="SAM" id="MobiDB-lite"/>
    </source>
</evidence>
<dbReference type="AlphaFoldDB" id="A0A7J5MVK5"/>
<sequence length="524" mass="58945">MAVLLGLETNNSRVAYSVFIGFMVNDDGRRRPMMTNMEDRTQGETMQPPQKKTLLQRWKDSIGGWPLLCKIVAWVVLAILAFAAVMCCLWHLTSEPGKCVASIAATSLTIVGGVGAVAYLVIKYQERQQAGRDEERAKREEDREKGRLVNTKMQDAVDQLGSDRASTRIAGVYALTDVADTYGGGYRQRVVDILCGYLRSDRETYPLGADGKPATDQPRSGDSDKAVESTIIAVMRNHLLKERKADNGEIRVRQIVRDDQLWCDCAFDLHGVTFHEYVDLMDITFVRGLNFNRSKFEDHINFKRATFEGYVVFIGTIFKGDANFSRATFKGEVHFNEAIFKGEARFNEAIFKRDAYFSKSTFKGLTDFSGTTFEYATDFRRMVFEGLASFSGAIFKGNADFCRTTFKGNTELIDATFKGCVGFIEATFKGSTYFSGVAFKRDVNFNRAGFCSKTTFSEIQGRPTFRKCKFNRQLRDFILENGTEAYDFGLIPIPEDNDGLPEGAVWVDFPEKDDKDDGATPIDR</sequence>
<feature type="transmembrane region" description="Helical" evidence="2">
    <location>
        <begin position="99"/>
        <end position="122"/>
    </location>
</feature>
<organism evidence="3 4">
    <name type="scientific">Bifidobacterium adolescentis</name>
    <dbReference type="NCBI Taxonomy" id="1680"/>
    <lineage>
        <taxon>Bacteria</taxon>
        <taxon>Bacillati</taxon>
        <taxon>Actinomycetota</taxon>
        <taxon>Actinomycetes</taxon>
        <taxon>Bifidobacteriales</taxon>
        <taxon>Bifidobacteriaceae</taxon>
        <taxon>Bifidobacterium</taxon>
    </lineage>
</organism>